<name>A0A0J9RFR8_DROSI</name>
<reference evidence="2" key="1">
    <citation type="journal article" date="2013" name="Genome Res.">
        <title>A second-generation assembly of the Drosophila simulans genome provides new insights into patterns of lineage-specific divergence.</title>
        <authorList>
            <person name="Hu T.T."/>
            <person name="Eisen M.B."/>
            <person name="Thornton K.R."/>
            <person name="Andolfatto P."/>
        </authorList>
    </citation>
    <scope>NUCLEOTIDE SEQUENCE [LARGE SCALE GENOMIC DNA]</scope>
    <source>
        <strain evidence="2">W501</strain>
    </source>
</reference>
<dbReference type="Pfam" id="PF06477">
    <property type="entry name" value="DUF1091"/>
    <property type="match status" value="1"/>
</dbReference>
<dbReference type="Bgee" id="FBgn0183110">
    <property type="expression patterns" value="Expressed in adult organism"/>
</dbReference>
<feature type="chain" id="PRO_5005321738" evidence="1">
    <location>
        <begin position="25"/>
        <end position="190"/>
    </location>
</feature>
<dbReference type="PANTHER" id="PTHR21112">
    <property type="entry name" value="CHEMOSENSORY PROTEIN A 29A-RELATED"/>
    <property type="match status" value="1"/>
</dbReference>
<protein>
    <submittedName>
        <fullName evidence="2">Uncharacterized protein</fullName>
    </submittedName>
</protein>
<evidence type="ECO:0000313" key="2">
    <source>
        <dbReference type="EMBL" id="KMY94802.1"/>
    </source>
</evidence>
<feature type="signal peptide" evidence="1">
    <location>
        <begin position="1"/>
        <end position="24"/>
    </location>
</feature>
<organism evidence="2">
    <name type="scientific">Drosophila simulans</name>
    <name type="common">Fruit fly</name>
    <dbReference type="NCBI Taxonomy" id="7240"/>
    <lineage>
        <taxon>Eukaryota</taxon>
        <taxon>Metazoa</taxon>
        <taxon>Ecdysozoa</taxon>
        <taxon>Arthropoda</taxon>
        <taxon>Hexapoda</taxon>
        <taxon>Insecta</taxon>
        <taxon>Pterygota</taxon>
        <taxon>Neoptera</taxon>
        <taxon>Endopterygota</taxon>
        <taxon>Diptera</taxon>
        <taxon>Brachycera</taxon>
        <taxon>Muscomorpha</taxon>
        <taxon>Ephydroidea</taxon>
        <taxon>Drosophilidae</taxon>
        <taxon>Drosophila</taxon>
        <taxon>Sophophora</taxon>
    </lineage>
</organism>
<accession>A0A0J9RFR8</accession>
<evidence type="ECO:0000256" key="1">
    <source>
        <dbReference type="SAM" id="SignalP"/>
    </source>
</evidence>
<reference evidence="2" key="2">
    <citation type="submission" date="2014-06" db="EMBL/GenBank/DDBJ databases">
        <authorList>
            <person name="Hu T."/>
            <person name="Eisen M.B."/>
            <person name="Thornton K.R."/>
            <person name="Andolfatto P."/>
        </authorList>
    </citation>
    <scope>NUCLEOTIDE SEQUENCE</scope>
    <source>
        <strain evidence="2">W501</strain>
    </source>
</reference>
<dbReference type="InterPro" id="IPR010512">
    <property type="entry name" value="DUF1091"/>
</dbReference>
<sequence length="190" mass="21524">MFTFCVSSLLLVWIFANLYNGCAAKPNWEATPMSITGTTTNPSAMDMNLRIERISRSEFGFSGTFFWNIDMDDSVMVEMRILSSYSGDESDYKLTPMSIPPQKFTEYINTFYKDMLMPNLGNCTDLPVYENEFVPPWPLATYNFTRCALNGEGLPDILADGYYKGEAIITAQPTVEVTVAVVLRIRTKMF</sequence>
<keyword evidence="1" id="KW-0732">Signal</keyword>
<dbReference type="PANTHER" id="PTHR21112:SF0">
    <property type="entry name" value="CHEMOSENSORY PROTEIN A 29A-RELATED"/>
    <property type="match status" value="1"/>
</dbReference>
<reference evidence="2" key="3">
    <citation type="submission" date="2015-04" db="EMBL/GenBank/DDBJ databases">
        <authorList>
            <consortium name="FlyBase"/>
        </authorList>
    </citation>
    <scope>NUCLEOTIDE SEQUENCE</scope>
    <source>
        <strain evidence="2">W501</strain>
    </source>
</reference>
<dbReference type="AlphaFoldDB" id="A0A0J9RFR8"/>
<dbReference type="Proteomes" id="UP000035880">
    <property type="component" value="Chromosome 2R"/>
</dbReference>
<proteinExistence type="predicted"/>
<dbReference type="EMBL" id="CM002911">
    <property type="protein sequence ID" value="KMY94802.1"/>
    <property type="molecule type" value="Genomic_DNA"/>
</dbReference>
<dbReference type="OrthoDB" id="8043478at2759"/>
<gene>
    <name evidence="2" type="primary">Dsim\GD11361</name>
    <name evidence="2" type="ORF">Dsimw501_GD11361</name>
</gene>
<dbReference type="KEGG" id="dsi:Dsimw501_GD11361"/>